<reference evidence="2 3" key="1">
    <citation type="submission" date="2019-02" db="EMBL/GenBank/DDBJ databases">
        <title>WGS of Pseudoxanthomonas species novum from clinical isolates.</title>
        <authorList>
            <person name="Bernier A.-M."/>
            <person name="Bernard K."/>
            <person name="Vachon A."/>
        </authorList>
    </citation>
    <scope>NUCLEOTIDE SEQUENCE [LARGE SCALE GENOMIC DNA]</scope>
    <source>
        <strain evidence="2 3">NML130969</strain>
    </source>
</reference>
<gene>
    <name evidence="2" type="ORF">EA655_00875</name>
</gene>
<sequence length="69" mass="7236">MADSVVQKYMACTAFDDGGNCTAAVWVDPPAVIPPMSAEMGAGIGSTIGLIWLAVYAVTMPRKGAQLRY</sequence>
<dbReference type="EMBL" id="SHMG01000001">
    <property type="protein sequence ID" value="TAA46282.1"/>
    <property type="molecule type" value="Genomic_DNA"/>
</dbReference>
<accession>A0A4Q8M850</accession>
<feature type="transmembrane region" description="Helical" evidence="1">
    <location>
        <begin position="40"/>
        <end position="59"/>
    </location>
</feature>
<evidence type="ECO:0000313" key="2">
    <source>
        <dbReference type="EMBL" id="TAA46282.1"/>
    </source>
</evidence>
<comment type="caution">
    <text evidence="2">The sequence shown here is derived from an EMBL/GenBank/DDBJ whole genome shotgun (WGS) entry which is preliminary data.</text>
</comment>
<keyword evidence="1" id="KW-0812">Transmembrane</keyword>
<protein>
    <submittedName>
        <fullName evidence="2">Uncharacterized protein</fullName>
    </submittedName>
</protein>
<evidence type="ECO:0000256" key="1">
    <source>
        <dbReference type="SAM" id="Phobius"/>
    </source>
</evidence>
<organism evidence="2 3">
    <name type="scientific">Pseudoxanthomonas winnipegensis</name>
    <dbReference type="NCBI Taxonomy" id="2480810"/>
    <lineage>
        <taxon>Bacteria</taxon>
        <taxon>Pseudomonadati</taxon>
        <taxon>Pseudomonadota</taxon>
        <taxon>Gammaproteobacteria</taxon>
        <taxon>Lysobacterales</taxon>
        <taxon>Lysobacteraceae</taxon>
        <taxon>Pseudoxanthomonas</taxon>
    </lineage>
</organism>
<name>A0A4Q8M850_9GAMM</name>
<dbReference type="RefSeq" id="WP_130533096.1">
    <property type="nucleotide sequence ID" value="NZ_SHMG01000001.1"/>
</dbReference>
<evidence type="ECO:0000313" key="3">
    <source>
        <dbReference type="Proteomes" id="UP000294164"/>
    </source>
</evidence>
<dbReference type="OrthoDB" id="6041952at2"/>
<keyword evidence="1" id="KW-1133">Transmembrane helix</keyword>
<keyword evidence="1" id="KW-0472">Membrane</keyword>
<dbReference type="Proteomes" id="UP000294164">
    <property type="component" value="Unassembled WGS sequence"/>
</dbReference>
<proteinExistence type="predicted"/>
<dbReference type="AlphaFoldDB" id="A0A4Q8M850"/>